<proteinExistence type="predicted"/>
<organism evidence="3 4">
    <name type="scientific">Flectobacillus rivi</name>
    <dbReference type="NCBI Taxonomy" id="2984209"/>
    <lineage>
        <taxon>Bacteria</taxon>
        <taxon>Pseudomonadati</taxon>
        <taxon>Bacteroidota</taxon>
        <taxon>Cytophagia</taxon>
        <taxon>Cytophagales</taxon>
        <taxon>Flectobacillaceae</taxon>
        <taxon>Flectobacillus</taxon>
    </lineage>
</organism>
<protein>
    <submittedName>
        <fullName evidence="3">YHS domain-containing (Seleno)protein</fullName>
    </submittedName>
</protein>
<accession>A0ABT6Z8L6</accession>
<dbReference type="RefSeq" id="WP_283383161.1">
    <property type="nucleotide sequence ID" value="NZ_JASHIE010000016.1"/>
</dbReference>
<evidence type="ECO:0000256" key="1">
    <source>
        <dbReference type="SAM" id="SignalP"/>
    </source>
</evidence>
<feature type="domain" description="YHS" evidence="2">
    <location>
        <begin position="42"/>
        <end position="86"/>
    </location>
</feature>
<feature type="signal peptide" evidence="1">
    <location>
        <begin position="1"/>
        <end position="22"/>
    </location>
</feature>
<dbReference type="Proteomes" id="UP001225761">
    <property type="component" value="Unassembled WGS sequence"/>
</dbReference>
<comment type="caution">
    <text evidence="3">The sequence shown here is derived from an EMBL/GenBank/DDBJ whole genome shotgun (WGS) entry which is preliminary data.</text>
</comment>
<gene>
    <name evidence="3" type="ORF">QM481_20775</name>
</gene>
<dbReference type="Pfam" id="PF04945">
    <property type="entry name" value="YHS"/>
    <property type="match status" value="1"/>
</dbReference>
<evidence type="ECO:0000313" key="4">
    <source>
        <dbReference type="Proteomes" id="UP001225761"/>
    </source>
</evidence>
<dbReference type="EMBL" id="JASHIE010000016">
    <property type="protein sequence ID" value="MDI9876984.1"/>
    <property type="molecule type" value="Genomic_DNA"/>
</dbReference>
<reference evidence="3 4" key="1">
    <citation type="submission" date="2023-05" db="EMBL/GenBank/DDBJ databases">
        <title>Novel species of genus Flectobacillus isolated from stream in China.</title>
        <authorList>
            <person name="Lu H."/>
        </authorList>
    </citation>
    <scope>NUCLEOTIDE SEQUENCE [LARGE SCALE GENOMIC DNA]</scope>
    <source>
        <strain evidence="3 4">LFS242W</strain>
    </source>
</reference>
<dbReference type="InterPro" id="IPR007029">
    <property type="entry name" value="YHS_dom"/>
</dbReference>
<feature type="chain" id="PRO_5045408211" evidence="1">
    <location>
        <begin position="23"/>
        <end position="152"/>
    </location>
</feature>
<evidence type="ECO:0000259" key="2">
    <source>
        <dbReference type="Pfam" id="PF04945"/>
    </source>
</evidence>
<keyword evidence="1" id="KW-0732">Signal</keyword>
<evidence type="ECO:0000313" key="3">
    <source>
        <dbReference type="EMBL" id="MDI9876984.1"/>
    </source>
</evidence>
<keyword evidence="4" id="KW-1185">Reference proteome</keyword>
<name>A0ABT6Z8L6_9BACT</name>
<dbReference type="NCBIfam" id="NF041384">
    <property type="entry name" value="YHS_seleno_dom"/>
    <property type="match status" value="1"/>
</dbReference>
<sequence>MMKTKLFVLLLFLVTTSTQLLAQETDVFQKDGIAIRGYDPVAYFKQNKPVKGQETISYDWNGVKWLFSSDENKEDFKTNPEKFAPQFGGYCAYGLSENHKSPTEPDAFTIVDDKLYLNYSLKVKELWKKDIPGRIKKANEHWPVLKSKEAKH</sequence>